<dbReference type="AlphaFoldDB" id="A0A0F9NJZ3"/>
<feature type="non-terminal residue" evidence="1">
    <location>
        <position position="1"/>
    </location>
</feature>
<dbReference type="SUPFAM" id="SSF46785">
    <property type="entry name" value="Winged helix' DNA-binding domain"/>
    <property type="match status" value="1"/>
</dbReference>
<organism evidence="1">
    <name type="scientific">marine sediment metagenome</name>
    <dbReference type="NCBI Taxonomy" id="412755"/>
    <lineage>
        <taxon>unclassified sequences</taxon>
        <taxon>metagenomes</taxon>
        <taxon>ecological metagenomes</taxon>
    </lineage>
</organism>
<dbReference type="EMBL" id="LAZR01007988">
    <property type="protein sequence ID" value="KKM81642.1"/>
    <property type="molecule type" value="Genomic_DNA"/>
</dbReference>
<proteinExistence type="predicted"/>
<gene>
    <name evidence="1" type="ORF">LCGC14_1327710</name>
</gene>
<accession>A0A0F9NJZ3</accession>
<protein>
    <recommendedName>
        <fullName evidence="2">ArnR1-like winged helix-turn-helix domain-containing protein</fullName>
    </recommendedName>
</protein>
<name>A0A0F9NJZ3_9ZZZZ</name>
<reference evidence="1" key="1">
    <citation type="journal article" date="2015" name="Nature">
        <title>Complex archaea that bridge the gap between prokaryotes and eukaryotes.</title>
        <authorList>
            <person name="Spang A."/>
            <person name="Saw J.H."/>
            <person name="Jorgensen S.L."/>
            <person name="Zaremba-Niedzwiedzka K."/>
            <person name="Martijn J."/>
            <person name="Lind A.E."/>
            <person name="van Eijk R."/>
            <person name="Schleper C."/>
            <person name="Guy L."/>
            <person name="Ettema T.J."/>
        </authorList>
    </citation>
    <scope>NUCLEOTIDE SEQUENCE</scope>
</reference>
<comment type="caution">
    <text evidence="1">The sequence shown here is derived from an EMBL/GenBank/DDBJ whole genome shotgun (WGS) entry which is preliminary data.</text>
</comment>
<evidence type="ECO:0000313" key="1">
    <source>
        <dbReference type="EMBL" id="KKM81642.1"/>
    </source>
</evidence>
<evidence type="ECO:0008006" key="2">
    <source>
        <dbReference type="Google" id="ProtNLM"/>
    </source>
</evidence>
<dbReference type="InterPro" id="IPR036390">
    <property type="entry name" value="WH_DNA-bd_sf"/>
</dbReference>
<sequence>IKLFSGLPNSCINGRIPVLLDLDLIKKNNDEYFLTEKGILFRKRLEE</sequence>